<feature type="domain" description="Macro" evidence="6">
    <location>
        <begin position="756"/>
        <end position="946"/>
    </location>
</feature>
<evidence type="ECO:0000256" key="2">
    <source>
        <dbReference type="ARBA" id="ARBA00022676"/>
    </source>
</evidence>
<dbReference type="SUPFAM" id="SSF54928">
    <property type="entry name" value="RNA-binding domain, RBD"/>
    <property type="match status" value="1"/>
</dbReference>
<dbReference type="InterPro" id="IPR057051">
    <property type="entry name" value="PARP14_RPM_1"/>
</dbReference>
<evidence type="ECO:0000259" key="6">
    <source>
        <dbReference type="PROSITE" id="PS51154"/>
    </source>
</evidence>
<dbReference type="Pfam" id="PF23251">
    <property type="entry name" value="KH_PARP14_4"/>
    <property type="match status" value="1"/>
</dbReference>
<dbReference type="Pfam" id="PF23252">
    <property type="entry name" value="KH_PARP14_5"/>
    <property type="match status" value="1"/>
</dbReference>
<evidence type="ECO:0000256" key="3">
    <source>
        <dbReference type="ARBA" id="ARBA00022679"/>
    </source>
</evidence>
<dbReference type="Proteomes" id="UP000830375">
    <property type="component" value="Unassembled WGS sequence"/>
</dbReference>
<dbReference type="InterPro" id="IPR035979">
    <property type="entry name" value="RBD_domain_sf"/>
</dbReference>
<dbReference type="Pfam" id="PF23222">
    <property type="entry name" value="RRM_PARP14_1"/>
    <property type="match status" value="1"/>
</dbReference>
<dbReference type="Gene3D" id="3.30.70.330">
    <property type="match status" value="2"/>
</dbReference>
<evidence type="ECO:0000313" key="8">
    <source>
        <dbReference type="Proteomes" id="UP000830375"/>
    </source>
</evidence>
<dbReference type="PROSITE" id="PS51154">
    <property type="entry name" value="MACRO"/>
    <property type="match status" value="2"/>
</dbReference>
<evidence type="ECO:0000256" key="4">
    <source>
        <dbReference type="ARBA" id="ARBA00023027"/>
    </source>
</evidence>
<gene>
    <name evidence="7" type="ORF">H4Q32_022433</name>
</gene>
<dbReference type="Pfam" id="PF23085">
    <property type="entry name" value="RRM_PARP14_3"/>
    <property type="match status" value="1"/>
</dbReference>
<dbReference type="InterPro" id="IPR012677">
    <property type="entry name" value="Nucleotide-bd_a/b_plait_sf"/>
</dbReference>
<dbReference type="SUPFAM" id="SSF52949">
    <property type="entry name" value="Macro domain-like"/>
    <property type="match status" value="2"/>
</dbReference>
<organism evidence="7 8">
    <name type="scientific">Labeo rohita</name>
    <name type="common">Indian major carp</name>
    <name type="synonym">Cyprinus rohita</name>
    <dbReference type="NCBI Taxonomy" id="84645"/>
    <lineage>
        <taxon>Eukaryota</taxon>
        <taxon>Metazoa</taxon>
        <taxon>Chordata</taxon>
        <taxon>Craniata</taxon>
        <taxon>Vertebrata</taxon>
        <taxon>Euteleostomi</taxon>
        <taxon>Actinopterygii</taxon>
        <taxon>Neopterygii</taxon>
        <taxon>Teleostei</taxon>
        <taxon>Ostariophysi</taxon>
        <taxon>Cypriniformes</taxon>
        <taxon>Cyprinidae</taxon>
        <taxon>Labeoninae</taxon>
        <taxon>Labeonini</taxon>
        <taxon>Labeo</taxon>
    </lineage>
</organism>
<dbReference type="InterPro" id="IPR057044">
    <property type="entry name" value="PARP14_KH_1"/>
</dbReference>
<dbReference type="InterPro" id="IPR057050">
    <property type="entry name" value="RRM_PARP14_2"/>
</dbReference>
<keyword evidence="4" id="KW-0520">NAD</keyword>
<name>A0ABQ8MAH2_LABRO</name>
<evidence type="ECO:0000256" key="1">
    <source>
        <dbReference type="ARBA" id="ARBA00004123"/>
    </source>
</evidence>
<comment type="caution">
    <text evidence="7">The sequence shown here is derived from an EMBL/GenBank/DDBJ whole genome shotgun (WGS) entry which is preliminary data.</text>
</comment>
<comment type="subcellular location">
    <subcellularLocation>
        <location evidence="1">Nucleus</location>
    </subcellularLocation>
</comment>
<dbReference type="Gene3D" id="1.10.150.50">
    <property type="entry name" value="Transcription Factor, Ets-1"/>
    <property type="match status" value="1"/>
</dbReference>
<dbReference type="InterPro" id="IPR013761">
    <property type="entry name" value="SAM/pointed_sf"/>
</dbReference>
<dbReference type="InterPro" id="IPR057045">
    <property type="entry name" value="PARP14_KH_3"/>
</dbReference>
<dbReference type="InterPro" id="IPR002589">
    <property type="entry name" value="Macro_dom"/>
</dbReference>
<keyword evidence="8" id="KW-1185">Reference proteome</keyword>
<dbReference type="InterPro" id="IPR057048">
    <property type="entry name" value="PARP14_KH_6"/>
</dbReference>
<dbReference type="Pfam" id="PF01661">
    <property type="entry name" value="Macro"/>
    <property type="match status" value="2"/>
</dbReference>
<evidence type="ECO:0000313" key="7">
    <source>
        <dbReference type="EMBL" id="KAI2659875.1"/>
    </source>
</evidence>
<dbReference type="Pfam" id="PF23248">
    <property type="entry name" value="KH_PARP14_2"/>
    <property type="match status" value="1"/>
</dbReference>
<dbReference type="Gene3D" id="3.40.220.10">
    <property type="entry name" value="Leucine Aminopeptidase, subunit E, domain 1"/>
    <property type="match status" value="2"/>
</dbReference>
<dbReference type="EMBL" id="JACTAM010000010">
    <property type="protein sequence ID" value="KAI2659875.1"/>
    <property type="molecule type" value="Genomic_DNA"/>
</dbReference>
<protein>
    <submittedName>
        <fullName evidence="7">Protein mono-ADP-ribosyltransferase PARP14</fullName>
    </submittedName>
</protein>
<dbReference type="InterPro" id="IPR043472">
    <property type="entry name" value="Macro_dom-like"/>
</dbReference>
<accession>A0ABQ8MAH2</accession>
<dbReference type="InterPro" id="IPR057046">
    <property type="entry name" value="PARP14_KH_4"/>
</dbReference>
<keyword evidence="2" id="KW-0328">Glycosyltransferase</keyword>
<dbReference type="CDD" id="cd02907">
    <property type="entry name" value="Macro_Af1521_BAL-like"/>
    <property type="match status" value="1"/>
</dbReference>
<dbReference type="InterPro" id="IPR052056">
    <property type="entry name" value="Mono-ARTD/PARP"/>
</dbReference>
<dbReference type="Pfam" id="PF23249">
    <property type="entry name" value="KH_PARP14_3"/>
    <property type="match status" value="1"/>
</dbReference>
<dbReference type="PANTHER" id="PTHR14453:SF70">
    <property type="entry name" value="PROTEIN MONO-ADP-RIBOSYLTRANSFERASE PARP9"/>
    <property type="match status" value="1"/>
</dbReference>
<keyword evidence="3" id="KW-0808">Transferase</keyword>
<reference evidence="7 8" key="1">
    <citation type="submission" date="2022-01" db="EMBL/GenBank/DDBJ databases">
        <title>A high-quality chromosome-level genome assembly of rohu carp, Labeo rohita.</title>
        <authorList>
            <person name="Arick M.A. II"/>
            <person name="Hsu C.-Y."/>
            <person name="Magbanua Z."/>
            <person name="Pechanova O."/>
            <person name="Grover C."/>
            <person name="Miller E."/>
            <person name="Thrash A."/>
            <person name="Ezzel L."/>
            <person name="Alam S."/>
            <person name="Benzie J."/>
            <person name="Hamilton M."/>
            <person name="Karsi A."/>
            <person name="Lawrence M.L."/>
            <person name="Peterson D.G."/>
        </authorList>
    </citation>
    <scope>NUCLEOTIDE SEQUENCE [LARGE SCALE GENOMIC DNA]</scope>
    <source>
        <strain evidence="8">BAU-BD-2019</strain>
        <tissue evidence="7">Blood</tissue>
    </source>
</reference>
<dbReference type="Pfam" id="PF23253">
    <property type="entry name" value="KH_PARP14_6"/>
    <property type="match status" value="1"/>
</dbReference>
<dbReference type="Pfam" id="PF23084">
    <property type="entry name" value="KH_PARP14_1"/>
    <property type="match status" value="1"/>
</dbReference>
<feature type="domain" description="Macro" evidence="6">
    <location>
        <begin position="1021"/>
        <end position="1183"/>
    </location>
</feature>
<dbReference type="SMART" id="SM00506">
    <property type="entry name" value="A1pp"/>
    <property type="match status" value="2"/>
</dbReference>
<evidence type="ECO:0000256" key="5">
    <source>
        <dbReference type="ARBA" id="ARBA00023242"/>
    </source>
</evidence>
<dbReference type="InterPro" id="IPR057047">
    <property type="entry name" value="PARP14_KH_5"/>
</dbReference>
<dbReference type="InterPro" id="IPR057043">
    <property type="entry name" value="PARP14_KH_2"/>
</dbReference>
<sequence length="1210" mass="135946">MEEYLYPITVEGDWQPEQAKSVKNKLQIHFQSKKKSQGEDCMVQCNNGSNSATILFKSSNSRDAVLSQAEHIITIGNQQIKLKVYNPSPSQKACGNQEPSQSVLQSDVDVKKPEVSNAVVLENIPEDVNQDVLSLLVENISRIPENNFSMELIPELRKSVVTFKNPTAEKFLEDSRTHEKFKQYNLSARALERSTCVRVENLPPEANNNKTLLELYFEKWGGPVNEVITIPSEQAAIITFKDEEAKEKVLKQENNICDVLVKTYPYIKSLDIVLYGGVRPHLKLPEPITVSVHPAIREFILKKGKISSITDRMIFCQISMDKPEILLSPDPALLKHNGVTRNHINSWSKNATDAFKKIISNYTTSEWPVSHALWSKVERDVKEIVKDQVFTHMDASKGVLTLAGMNQDISGLKPIIKETLENATKQMEREKKSVKEYLEMSPAIYSLLEQDGLKSVVSPNLHIVYDIKMNRLILSGLHTESLAFKVWFFEKKVNMKQKHLQIDHSVLEFLRSVDCGEMSRDLFISHGITAVYTIESGDVVVIGSTEKALADAEKRVKTVLTTKGLTLEDQGVVHKTEWLNLHKHLENSFKTSVFINLSKQRDKVIVTGFREPVMEVSECLGDFIEKHTRIKTTVCVKSHAVAEYIKERKSKDWQHFTKSDEVKVSFDSLRPWIKLSGERTFVQPAITFFKILADALYTDKTTIKKAGAKKYFMEQGKIMLSMLLKEKRFVVVVQEDDMLEEEEDEFTPVSFEDIGQVSCEVRMPGGVTVTVRKADICKLQVDAVVNAANEDLKHIGGLALALLQAAGPCLQQDCDQYTKVNGRLKPGDAIITNAGRLPCKYVVHAVGPRFRDSDRHTTVQRLRHAIRESLNQALSKNCSSIAIPVISSGIFGCPLDLCTESIAKEVHEYIEYHNHRGSSSTLNKIHLVDNNSSTVNAMTQAVRKEFAVYNPKTTFSNQTKPLGHNDYGHTNRGNGHGCGIYGQRNQEFEGSKGSGNKDFEGQAHWRRENLNYGGRSAKSEGVLVTKTTQGGLQIILGKGNIQDASADIIVNTISEDLDLNKGAVSRALLQTAGHQLQTEITEAAHSNNLNYGEMVITDGYKLKCQKVFHVVCPFWKRSKNTAPLIQIIQDCLKKAENWRMASVIFPAIGTGNLGFPKDLVAKIMLTEFHEFKPTYLREVTVIVHPYDKESVEVSVKTTFKNHKNASGYTL</sequence>
<dbReference type="PANTHER" id="PTHR14453">
    <property type="entry name" value="PARP/ZINC FINGER CCCH TYPE DOMAIN CONTAINING PROTEIN"/>
    <property type="match status" value="1"/>
</dbReference>
<dbReference type="Pfam" id="PF23245">
    <property type="entry name" value="RRM_PARP14_2"/>
    <property type="match status" value="1"/>
</dbReference>
<proteinExistence type="predicted"/>
<keyword evidence="5" id="KW-0539">Nucleus</keyword>